<dbReference type="GO" id="GO:0005829">
    <property type="term" value="C:cytosol"/>
    <property type="evidence" value="ECO:0007669"/>
    <property type="project" value="TreeGrafter"/>
</dbReference>
<organism evidence="10 11">
    <name type="scientific">Thermogemmata fonticola</name>
    <dbReference type="NCBI Taxonomy" id="2755323"/>
    <lineage>
        <taxon>Bacteria</taxon>
        <taxon>Pseudomonadati</taxon>
        <taxon>Planctomycetota</taxon>
        <taxon>Planctomycetia</taxon>
        <taxon>Gemmatales</taxon>
        <taxon>Gemmataceae</taxon>
        <taxon>Thermogemmata</taxon>
    </lineage>
</organism>
<dbReference type="PANTHER" id="PTHR34982:SF1">
    <property type="entry name" value="FLAGELLAR ASSEMBLY PROTEIN FLIH"/>
    <property type="match status" value="1"/>
</dbReference>
<dbReference type="AlphaFoldDB" id="A0A7V8VB77"/>
<dbReference type="RefSeq" id="WP_194536254.1">
    <property type="nucleotide sequence ID" value="NZ_JACEFB010000001.1"/>
</dbReference>
<comment type="caution">
    <text evidence="10">The sequence shown here is derived from an EMBL/GenBank/DDBJ whole genome shotgun (WGS) entry which is preliminary data.</text>
</comment>
<dbReference type="InterPro" id="IPR051472">
    <property type="entry name" value="T3SS_Stator/FliH"/>
</dbReference>
<comment type="similarity">
    <text evidence="2">Belongs to the FliH family.</text>
</comment>
<evidence type="ECO:0000256" key="6">
    <source>
        <dbReference type="ARBA" id="ARBA00022927"/>
    </source>
</evidence>
<protein>
    <recommendedName>
        <fullName evidence="3">Flagellar assembly protein FliH</fullName>
    </recommendedName>
</protein>
<feature type="compositionally biased region" description="Polar residues" evidence="8">
    <location>
        <begin position="36"/>
        <end position="45"/>
    </location>
</feature>
<feature type="compositionally biased region" description="Low complexity" evidence="8">
    <location>
        <begin position="73"/>
        <end position="92"/>
    </location>
</feature>
<name>A0A7V8VB77_9BACT</name>
<proteinExistence type="inferred from homology"/>
<evidence type="ECO:0000256" key="2">
    <source>
        <dbReference type="ARBA" id="ARBA00006602"/>
    </source>
</evidence>
<evidence type="ECO:0000256" key="8">
    <source>
        <dbReference type="SAM" id="MobiDB-lite"/>
    </source>
</evidence>
<evidence type="ECO:0000256" key="4">
    <source>
        <dbReference type="ARBA" id="ARBA00022448"/>
    </source>
</evidence>
<feature type="domain" description="Flagellar assembly protein FliH/Type III secretion system HrpE" evidence="9">
    <location>
        <begin position="144"/>
        <end position="275"/>
    </location>
</feature>
<feature type="region of interest" description="Disordered" evidence="8">
    <location>
        <begin position="15"/>
        <end position="129"/>
    </location>
</feature>
<feature type="compositionally biased region" description="Low complexity" evidence="8">
    <location>
        <begin position="100"/>
        <end position="112"/>
    </location>
</feature>
<evidence type="ECO:0000256" key="5">
    <source>
        <dbReference type="ARBA" id="ARBA00022795"/>
    </source>
</evidence>
<evidence type="ECO:0000259" key="9">
    <source>
        <dbReference type="Pfam" id="PF02108"/>
    </source>
</evidence>
<comment type="function">
    <text evidence="1">Needed for flagellar regrowth and assembly.</text>
</comment>
<dbReference type="PANTHER" id="PTHR34982">
    <property type="entry name" value="YOP PROTEINS TRANSLOCATION PROTEIN L"/>
    <property type="match status" value="1"/>
</dbReference>
<evidence type="ECO:0000256" key="3">
    <source>
        <dbReference type="ARBA" id="ARBA00016507"/>
    </source>
</evidence>
<keyword evidence="4" id="KW-0813">Transport</keyword>
<reference evidence="10 11" key="1">
    <citation type="submission" date="2020-07" db="EMBL/GenBank/DDBJ databases">
        <title>Thermogemmata thermophila gen. nov., sp. nov., a novel moderate thermophilic planctomycete from a Kamchatka hot spring.</title>
        <authorList>
            <person name="Elcheninov A.G."/>
            <person name="Podosokorskaya O.A."/>
            <person name="Kovaleva O.L."/>
            <person name="Novikov A."/>
            <person name="Bonch-Osmolovskaya E.A."/>
            <person name="Toshchakov S.V."/>
            <person name="Kublanov I.V."/>
        </authorList>
    </citation>
    <scope>NUCLEOTIDE SEQUENCE [LARGE SCALE GENOMIC DNA]</scope>
    <source>
        <strain evidence="10 11">2918</strain>
    </source>
</reference>
<dbReference type="Proteomes" id="UP000542342">
    <property type="component" value="Unassembled WGS sequence"/>
</dbReference>
<evidence type="ECO:0000313" key="10">
    <source>
        <dbReference type="EMBL" id="MBA2224840.1"/>
    </source>
</evidence>
<evidence type="ECO:0000256" key="1">
    <source>
        <dbReference type="ARBA" id="ARBA00003041"/>
    </source>
</evidence>
<keyword evidence="7" id="KW-1006">Bacterial flagellum protein export</keyword>
<dbReference type="EMBL" id="JACEFB010000001">
    <property type="protein sequence ID" value="MBA2224840.1"/>
    <property type="molecule type" value="Genomic_DNA"/>
</dbReference>
<evidence type="ECO:0000256" key="7">
    <source>
        <dbReference type="ARBA" id="ARBA00023225"/>
    </source>
</evidence>
<dbReference type="InterPro" id="IPR018035">
    <property type="entry name" value="Flagellar_FliH/T3SS_HrpE"/>
</dbReference>
<accession>A0A7V8VB77</accession>
<keyword evidence="6" id="KW-0653">Protein transport</keyword>
<sequence>MPARSYAFPAAPPISAEFHVRVARPPRSVRLAPRPTSENVPSSQDLPHEPTAPQGAAPAKSQGSVVLAGVAIPSPATPSSSTVAPASVTASPSPSPAPAAPMSGSTAPAAVATPPPPTPPSSREILLPGRKISPEEERQRQQEREQFAQLISALRSAVAELQRQQQQRLHEWQRAAIELALTMASRLLYERIQSGEFPIDARVREMVAQLENEPVIAIRLHPQDLKLLEQRLKEQPLWPEGEQPRFIADATLARGECRVEGRETILLSDVVRQLEEIRDELLRSLGHARS</sequence>
<keyword evidence="5" id="KW-1005">Bacterial flagellum biogenesis</keyword>
<dbReference type="Pfam" id="PF02108">
    <property type="entry name" value="FliH"/>
    <property type="match status" value="1"/>
</dbReference>
<gene>
    <name evidence="10" type="ORF">H0921_01540</name>
</gene>
<dbReference type="GO" id="GO:0015031">
    <property type="term" value="P:protein transport"/>
    <property type="evidence" value="ECO:0007669"/>
    <property type="project" value="UniProtKB-KW"/>
</dbReference>
<evidence type="ECO:0000313" key="11">
    <source>
        <dbReference type="Proteomes" id="UP000542342"/>
    </source>
</evidence>
<dbReference type="GO" id="GO:0044781">
    <property type="term" value="P:bacterial-type flagellum organization"/>
    <property type="evidence" value="ECO:0007669"/>
    <property type="project" value="UniProtKB-KW"/>
</dbReference>
<keyword evidence="11" id="KW-1185">Reference proteome</keyword>